<name>A0A225NRH6_9RHOB</name>
<evidence type="ECO:0000313" key="3">
    <source>
        <dbReference type="Proteomes" id="UP000215377"/>
    </source>
</evidence>
<keyword evidence="1" id="KW-1133">Transmembrane helix</keyword>
<comment type="caution">
    <text evidence="2">The sequence shown here is derived from an EMBL/GenBank/DDBJ whole genome shotgun (WGS) entry which is preliminary data.</text>
</comment>
<evidence type="ECO:0000256" key="1">
    <source>
        <dbReference type="SAM" id="Phobius"/>
    </source>
</evidence>
<keyword evidence="1" id="KW-0472">Membrane</keyword>
<dbReference type="OrthoDB" id="7708983at2"/>
<evidence type="ECO:0000313" key="2">
    <source>
        <dbReference type="EMBL" id="OWU77463.1"/>
    </source>
</evidence>
<feature type="transmembrane region" description="Helical" evidence="1">
    <location>
        <begin position="37"/>
        <end position="59"/>
    </location>
</feature>
<keyword evidence="3" id="KW-1185">Reference proteome</keyword>
<dbReference type="Proteomes" id="UP000215377">
    <property type="component" value="Unassembled WGS sequence"/>
</dbReference>
<feature type="transmembrane region" description="Helical" evidence="1">
    <location>
        <begin position="95"/>
        <end position="122"/>
    </location>
</feature>
<reference evidence="2 3" key="1">
    <citation type="submission" date="2013-04" db="EMBL/GenBank/DDBJ databases">
        <title>Oceanicola sp. 22II1-22F33 Genome Sequencing.</title>
        <authorList>
            <person name="Lai Q."/>
            <person name="Li G."/>
            <person name="Shao Z."/>
        </authorList>
    </citation>
    <scope>NUCLEOTIDE SEQUENCE [LARGE SCALE GENOMIC DNA]</scope>
    <source>
        <strain evidence="2 3">22II1-22F33</strain>
    </source>
</reference>
<gene>
    <name evidence="2" type="ORF">ATO3_01795</name>
</gene>
<dbReference type="RefSeq" id="WP_088648078.1">
    <property type="nucleotide sequence ID" value="NZ_AQQR01000001.1"/>
</dbReference>
<dbReference type="EMBL" id="AQQR01000001">
    <property type="protein sequence ID" value="OWU77463.1"/>
    <property type="molecule type" value="Genomic_DNA"/>
</dbReference>
<feature type="transmembrane region" description="Helical" evidence="1">
    <location>
        <begin position="128"/>
        <end position="151"/>
    </location>
</feature>
<sequence length="188" mass="19853">MAWLLAFGTLFATVLLTSLGNMAVAIGLSLGGDRRPVVIAYAASLLLVVVLALGLGLGADRMLPAEGWLGWPVLGYGIWDAWKVARSRREDAPAVHVSFVSTLVVFILLSIDTLAVLVPLFAEEADRLRLPAVLGSVAAIAVTAGSLELLTEKLAPRLQGRRWTDVAGPLAMILAGLYILLDTPTDAV</sequence>
<accession>A0A225NRH6</accession>
<feature type="transmembrane region" description="Helical" evidence="1">
    <location>
        <begin position="163"/>
        <end position="181"/>
    </location>
</feature>
<keyword evidence="1" id="KW-0812">Transmembrane</keyword>
<proteinExistence type="predicted"/>
<protein>
    <submittedName>
        <fullName evidence="2">Uncharacterized protein</fullName>
    </submittedName>
</protein>
<dbReference type="AlphaFoldDB" id="A0A225NRH6"/>
<organism evidence="2 3">
    <name type="scientific">Marinibacterium profundimaris</name>
    <dbReference type="NCBI Taxonomy" id="1679460"/>
    <lineage>
        <taxon>Bacteria</taxon>
        <taxon>Pseudomonadati</taxon>
        <taxon>Pseudomonadota</taxon>
        <taxon>Alphaproteobacteria</taxon>
        <taxon>Rhodobacterales</taxon>
        <taxon>Paracoccaceae</taxon>
        <taxon>Marinibacterium</taxon>
    </lineage>
</organism>